<reference evidence="1" key="1">
    <citation type="journal article" date="2021" name="Proc. Natl. Acad. Sci. U.S.A.">
        <title>A Catalog of Tens of Thousands of Viruses from Human Metagenomes Reveals Hidden Associations with Chronic Diseases.</title>
        <authorList>
            <person name="Tisza M.J."/>
            <person name="Buck C.B."/>
        </authorList>
    </citation>
    <scope>NUCLEOTIDE SEQUENCE</scope>
    <source>
        <strain evidence="1">Ctnpt50</strain>
    </source>
</reference>
<dbReference type="EMBL" id="BK032577">
    <property type="protein sequence ID" value="DAF49097.1"/>
    <property type="molecule type" value="Genomic_DNA"/>
</dbReference>
<accession>A0A8S5SDQ6</accession>
<evidence type="ECO:0000313" key="1">
    <source>
        <dbReference type="EMBL" id="DAF49097.1"/>
    </source>
</evidence>
<organism evidence="1">
    <name type="scientific">Siphoviridae sp. ctnpt50</name>
    <dbReference type="NCBI Taxonomy" id="2827941"/>
    <lineage>
        <taxon>Viruses</taxon>
        <taxon>Duplodnaviria</taxon>
        <taxon>Heunggongvirae</taxon>
        <taxon>Uroviricota</taxon>
        <taxon>Caudoviricetes</taxon>
    </lineage>
</organism>
<protein>
    <submittedName>
        <fullName evidence="1">Uncharacterized protein</fullName>
    </submittedName>
</protein>
<name>A0A8S5SDQ6_9CAUD</name>
<sequence>MFKKFHKFLFVHNISFLAVYVRYRRQILIVVNY</sequence>
<proteinExistence type="predicted"/>